<gene>
    <name evidence="2" type="ORF">Bca52824_032325</name>
</gene>
<evidence type="ECO:0000313" key="2">
    <source>
        <dbReference type="EMBL" id="KAG2303674.1"/>
    </source>
</evidence>
<feature type="domain" description="F-box associated beta-propeller type 1" evidence="1">
    <location>
        <begin position="55"/>
        <end position="198"/>
    </location>
</feature>
<dbReference type="PANTHER" id="PTHR47993:SF287">
    <property type="entry name" value="F-BOX DOMAIN-CONTAINING PROTEIN"/>
    <property type="match status" value="1"/>
</dbReference>
<dbReference type="InterPro" id="IPR017451">
    <property type="entry name" value="F-box-assoc_interact_dom"/>
</dbReference>
<evidence type="ECO:0000259" key="1">
    <source>
        <dbReference type="Pfam" id="PF07734"/>
    </source>
</evidence>
<dbReference type="PANTHER" id="PTHR47993">
    <property type="entry name" value="OS09G0372900 PROTEIN-RELATED"/>
    <property type="match status" value="1"/>
</dbReference>
<dbReference type="Pfam" id="PF07734">
    <property type="entry name" value="FBA_1"/>
    <property type="match status" value="3"/>
</dbReference>
<dbReference type="InterPro" id="IPR050233">
    <property type="entry name" value="A_thaliana_F-box"/>
</dbReference>
<evidence type="ECO:0000313" key="3">
    <source>
        <dbReference type="Proteomes" id="UP000886595"/>
    </source>
</evidence>
<dbReference type="NCBIfam" id="TIGR01640">
    <property type="entry name" value="F_box_assoc_1"/>
    <property type="match status" value="1"/>
</dbReference>
<protein>
    <recommendedName>
        <fullName evidence="1">F-box associated beta-propeller type 1 domain-containing protein</fullName>
    </recommendedName>
</protein>
<comment type="caution">
    <text evidence="2">The sequence shown here is derived from an EMBL/GenBank/DDBJ whole genome shotgun (WGS) entry which is preliminary data.</text>
</comment>
<keyword evidence="3" id="KW-1185">Reference proteome</keyword>
<proteinExistence type="predicted"/>
<organism evidence="2 3">
    <name type="scientific">Brassica carinata</name>
    <name type="common">Ethiopian mustard</name>
    <name type="synonym">Abyssinian cabbage</name>
    <dbReference type="NCBI Taxonomy" id="52824"/>
    <lineage>
        <taxon>Eukaryota</taxon>
        <taxon>Viridiplantae</taxon>
        <taxon>Streptophyta</taxon>
        <taxon>Embryophyta</taxon>
        <taxon>Tracheophyta</taxon>
        <taxon>Spermatophyta</taxon>
        <taxon>Magnoliopsida</taxon>
        <taxon>eudicotyledons</taxon>
        <taxon>Gunneridae</taxon>
        <taxon>Pentapetalae</taxon>
        <taxon>rosids</taxon>
        <taxon>malvids</taxon>
        <taxon>Brassicales</taxon>
        <taxon>Brassicaceae</taxon>
        <taxon>Brassiceae</taxon>
        <taxon>Brassica</taxon>
    </lineage>
</organism>
<dbReference type="InterPro" id="IPR006527">
    <property type="entry name" value="F-box-assoc_dom_typ1"/>
</dbReference>
<feature type="domain" description="F-box associated beta-propeller type 1" evidence="1">
    <location>
        <begin position="339"/>
        <end position="388"/>
    </location>
</feature>
<reference evidence="2 3" key="1">
    <citation type="submission" date="2020-02" db="EMBL/GenBank/DDBJ databases">
        <authorList>
            <person name="Ma Q."/>
            <person name="Huang Y."/>
            <person name="Song X."/>
            <person name="Pei D."/>
        </authorList>
    </citation>
    <scope>NUCLEOTIDE SEQUENCE [LARGE SCALE GENOMIC DNA]</scope>
    <source>
        <strain evidence="2">Sxm20200214</strain>
        <tissue evidence="2">Leaf</tissue>
    </source>
</reference>
<dbReference type="EMBL" id="JAAMPC010000007">
    <property type="protein sequence ID" value="KAG2303674.1"/>
    <property type="molecule type" value="Genomic_DNA"/>
</dbReference>
<accession>A0A8X7V633</accession>
<name>A0A8X7V633_BRACI</name>
<dbReference type="AlphaFoldDB" id="A0A8X7V633"/>
<sequence length="400" mass="45896">MAEVEELVLRGTVCGHNTDMVAAIAAPLDNAKMTVTSSRDESIPIETTTKISDLPLGVSLKGNTYFPGSQINREEDNYIICFDFTSESFGPLLRLPFDAGDDDHVTLSCVREEKLAVLLTRKKLEFEIWISTEIEAEKVSWSKFLRVETEAGFYALVSCESFFIDEERKVAMGYYKTFNIVGEDGYLKELVLVERADRDVNYCSRPVWPILFAQHGVCLKGSTYWLDLKGNRQQELKDQIVCFDFTKKLAVLLTRKKLEFEIWISTEIEAEKVSWSKFLRVETEAGFYALVSCESFFIDEERKVAMGYYKTFNIVGEDGYLKELVLVERADRDVNYCSRPVWPILFAQHGVCLKGSTYWLDLKGNRQQELKDQIVCFDFTSETYRPLLLSGHLRLVLLTT</sequence>
<feature type="domain" description="F-box associated beta-propeller type 1" evidence="1">
    <location>
        <begin position="247"/>
        <end position="332"/>
    </location>
</feature>
<dbReference type="Proteomes" id="UP000886595">
    <property type="component" value="Unassembled WGS sequence"/>
</dbReference>